<keyword evidence="1" id="KW-1133">Transmembrane helix</keyword>
<gene>
    <name evidence="3" type="ordered locus">BATR1942_00705</name>
</gene>
<protein>
    <recommendedName>
        <fullName evidence="2">DUF4179 domain-containing protein</fullName>
    </recommendedName>
</protein>
<organism evidence="3 4">
    <name type="scientific">Bacillus atrophaeus (strain 1942)</name>
    <dbReference type="NCBI Taxonomy" id="720555"/>
    <lineage>
        <taxon>Bacteria</taxon>
        <taxon>Bacillati</taxon>
        <taxon>Bacillota</taxon>
        <taxon>Bacilli</taxon>
        <taxon>Bacillales</taxon>
        <taxon>Bacillaceae</taxon>
        <taxon>Bacillus</taxon>
    </lineage>
</organism>
<sequence length="486" mass="55209">MEKHQVKQLYDDIEVPKKALKKAIHQAVVRAENENNTRRRFKWGRTITNGIAVAAMVCILYLTSGLFLPSVNKAMGSIPIVGQIYKDFQDKVGLSLFKSNLVTALNEKAESRGITVSVNSSYYDAGQLVYNFTVDNFQSDEKEIMYDVDEASYNDNFSINYDSLMLKKLNNKQYAGQLRIYTNGTEIKNGDTVPFVITHINEIQGNWRFKLPITKKNASYLESSKVVSAYHNRYQFSNIQVENGKLGSVLQFTIDYQGIAKHDTVEINEVKDDLGNTYEMTSSNIELGDRKKVTERTVRAKGQTQLKSPINPKAKKLTLIADIRSEAEGSEIVPLNAGMPYRLSETKHQNIGIEINNINQKGRKVLVHYHFTGVDTSSMSKDDLMNIGEMIGLGDMKKMQSWSDPMGDYEEGYYLKANTAKVKNMDTAEMLSTFELDDDYDDELSLKHFEFNEYGLYIDKGVLNYLIQLEPFSFTVPVHQVSQPPR</sequence>
<evidence type="ECO:0000256" key="1">
    <source>
        <dbReference type="SAM" id="Phobius"/>
    </source>
</evidence>
<feature type="transmembrane region" description="Helical" evidence="1">
    <location>
        <begin position="47"/>
        <end position="68"/>
    </location>
</feature>
<dbReference type="RefSeq" id="WP_003328482.1">
    <property type="nucleotide sequence ID" value="NC_014639.1"/>
</dbReference>
<proteinExistence type="predicted"/>
<evidence type="ECO:0000313" key="4">
    <source>
        <dbReference type="Proteomes" id="UP000006867"/>
    </source>
</evidence>
<keyword evidence="1" id="KW-0812">Transmembrane</keyword>
<keyword evidence="4" id="KW-1185">Reference proteome</keyword>
<evidence type="ECO:0000313" key="3">
    <source>
        <dbReference type="EMBL" id="ADP31101.1"/>
    </source>
</evidence>
<dbReference type="Gene3D" id="2.60.40.1630">
    <property type="entry name" value="bacillus anthracis domain"/>
    <property type="match status" value="1"/>
</dbReference>
<keyword evidence="1" id="KW-0472">Membrane</keyword>
<reference evidence="3 4" key="1">
    <citation type="journal article" date="2011" name="Front. Microbiol.">
        <title>Genomic signatures of strain selection and enhancement in Bacillus atrophaeus var. globigii, a historical biowarfare simulant.</title>
        <authorList>
            <person name="Gibbons H.S."/>
            <person name="Broomall S.M."/>
            <person name="McNew L.A."/>
            <person name="Daligault H."/>
            <person name="Chapman C."/>
            <person name="Bruce D."/>
            <person name="Karavis M."/>
            <person name="Krepps M."/>
            <person name="McGregor P.A."/>
            <person name="Hong C."/>
            <person name="Park K.H."/>
            <person name="Akmal A."/>
            <person name="Feldman A."/>
            <person name="Lin J.S."/>
            <person name="Chang W.E."/>
            <person name="Higgs B.W."/>
            <person name="Demirev P."/>
            <person name="Lindquist J."/>
            <person name="Liem A."/>
            <person name="Fochler E."/>
            <person name="Read T.D."/>
            <person name="Tapia R."/>
            <person name="Johnson S."/>
            <person name="Bishop-Lilly K.A."/>
            <person name="Detter C."/>
            <person name="Han C."/>
            <person name="Sozhamannan S."/>
            <person name="Rosenzweig C.N."/>
            <person name="Skowronski E.W."/>
        </authorList>
    </citation>
    <scope>NUCLEOTIDE SEQUENCE [LARGE SCALE GENOMIC DNA]</scope>
    <source>
        <strain evidence="3 4">1942</strain>
    </source>
</reference>
<name>A0ABN3ZAB5_BACA1</name>
<dbReference type="InterPro" id="IPR025436">
    <property type="entry name" value="DUF4179"/>
</dbReference>
<dbReference type="EMBL" id="CP002207">
    <property type="protein sequence ID" value="ADP31101.1"/>
    <property type="molecule type" value="Genomic_DNA"/>
</dbReference>
<feature type="domain" description="DUF4179" evidence="2">
    <location>
        <begin position="45"/>
        <end position="135"/>
    </location>
</feature>
<evidence type="ECO:0000259" key="2">
    <source>
        <dbReference type="Pfam" id="PF13786"/>
    </source>
</evidence>
<dbReference type="Proteomes" id="UP000006867">
    <property type="component" value="Chromosome"/>
</dbReference>
<accession>A0ABN3ZAB5</accession>
<dbReference type="Gene3D" id="2.60.40.1640">
    <property type="entry name" value="Conserved domain protein"/>
    <property type="match status" value="1"/>
</dbReference>
<dbReference type="Pfam" id="PF13786">
    <property type="entry name" value="DUF4179"/>
    <property type="match status" value="1"/>
</dbReference>